<organism evidence="6 7">
    <name type="scientific">Coemansia asiatica</name>
    <dbReference type="NCBI Taxonomy" id="1052880"/>
    <lineage>
        <taxon>Eukaryota</taxon>
        <taxon>Fungi</taxon>
        <taxon>Fungi incertae sedis</taxon>
        <taxon>Zoopagomycota</taxon>
        <taxon>Kickxellomycotina</taxon>
        <taxon>Kickxellomycetes</taxon>
        <taxon>Kickxellales</taxon>
        <taxon>Kickxellaceae</taxon>
        <taxon>Coemansia</taxon>
    </lineage>
</organism>
<keyword evidence="3" id="KW-0378">Hydrolase</keyword>
<evidence type="ECO:0000313" key="7">
    <source>
        <dbReference type="Proteomes" id="UP001145021"/>
    </source>
</evidence>
<dbReference type="Gene3D" id="3.30.420.10">
    <property type="entry name" value="Ribonuclease H-like superfamily/Ribonuclease H"/>
    <property type="match status" value="1"/>
</dbReference>
<dbReference type="AlphaFoldDB" id="A0A9W7XQN7"/>
<dbReference type="NCBIfam" id="NF003765">
    <property type="entry name" value="PRK05359.1"/>
    <property type="match status" value="1"/>
</dbReference>
<keyword evidence="7" id="KW-1185">Reference proteome</keyword>
<evidence type="ECO:0000259" key="5">
    <source>
        <dbReference type="SMART" id="SM00479"/>
    </source>
</evidence>
<name>A0A9W7XQN7_9FUNG</name>
<dbReference type="SMART" id="SM00479">
    <property type="entry name" value="EXOIII"/>
    <property type="match status" value="1"/>
</dbReference>
<keyword evidence="2" id="KW-0540">Nuclease</keyword>
<dbReference type="Pfam" id="PF00929">
    <property type="entry name" value="RNase_T"/>
    <property type="match status" value="1"/>
</dbReference>
<reference evidence="6" key="1">
    <citation type="submission" date="2022-07" db="EMBL/GenBank/DDBJ databases">
        <title>Phylogenomic reconstructions and comparative analyses of Kickxellomycotina fungi.</title>
        <authorList>
            <person name="Reynolds N.K."/>
            <person name="Stajich J.E."/>
            <person name="Barry K."/>
            <person name="Grigoriev I.V."/>
            <person name="Crous P."/>
            <person name="Smith M.E."/>
        </authorList>
    </citation>
    <scope>NUCLEOTIDE SEQUENCE</scope>
    <source>
        <strain evidence="6">NBRC 105413</strain>
    </source>
</reference>
<dbReference type="EMBL" id="JANBOH010000021">
    <property type="protein sequence ID" value="KAJ1647740.1"/>
    <property type="molecule type" value="Genomic_DNA"/>
</dbReference>
<dbReference type="InterPro" id="IPR013520">
    <property type="entry name" value="Ribonucl_H"/>
</dbReference>
<evidence type="ECO:0000256" key="1">
    <source>
        <dbReference type="ARBA" id="ARBA00009921"/>
    </source>
</evidence>
<dbReference type="GO" id="GO:0003676">
    <property type="term" value="F:nucleic acid binding"/>
    <property type="evidence" value="ECO:0007669"/>
    <property type="project" value="InterPro"/>
</dbReference>
<dbReference type="Proteomes" id="UP001145021">
    <property type="component" value="Unassembled WGS sequence"/>
</dbReference>
<gene>
    <name evidence="6" type="primary">rex2</name>
    <name evidence="6" type="ORF">LPJ64_000918</name>
</gene>
<dbReference type="PANTHER" id="PTHR11046:SF0">
    <property type="entry name" value="OLIGORIBONUCLEASE, MITOCHONDRIAL"/>
    <property type="match status" value="1"/>
</dbReference>
<accession>A0A9W7XQN7</accession>
<dbReference type="PANTHER" id="PTHR11046">
    <property type="entry name" value="OLIGORIBONUCLEASE, MITOCHONDRIAL"/>
    <property type="match status" value="1"/>
</dbReference>
<dbReference type="InterPro" id="IPR022894">
    <property type="entry name" value="Oligoribonuclease"/>
</dbReference>
<dbReference type="InterPro" id="IPR012337">
    <property type="entry name" value="RNaseH-like_sf"/>
</dbReference>
<dbReference type="CDD" id="cd06135">
    <property type="entry name" value="Orn"/>
    <property type="match status" value="1"/>
</dbReference>
<evidence type="ECO:0000256" key="3">
    <source>
        <dbReference type="ARBA" id="ARBA00022801"/>
    </source>
</evidence>
<evidence type="ECO:0000313" key="6">
    <source>
        <dbReference type="EMBL" id="KAJ1647740.1"/>
    </source>
</evidence>
<dbReference type="GO" id="GO:0005739">
    <property type="term" value="C:mitochondrion"/>
    <property type="evidence" value="ECO:0007669"/>
    <property type="project" value="TreeGrafter"/>
</dbReference>
<protein>
    <submittedName>
        <fullName evidence="6">Rna exonuclease</fullName>
    </submittedName>
</protein>
<dbReference type="InterPro" id="IPR036397">
    <property type="entry name" value="RNaseH_sf"/>
</dbReference>
<evidence type="ECO:0000256" key="4">
    <source>
        <dbReference type="ARBA" id="ARBA00022839"/>
    </source>
</evidence>
<evidence type="ECO:0000256" key="2">
    <source>
        <dbReference type="ARBA" id="ARBA00022722"/>
    </source>
</evidence>
<dbReference type="FunFam" id="3.30.420.10:FF:000003">
    <property type="entry name" value="Oligoribonuclease"/>
    <property type="match status" value="1"/>
</dbReference>
<sequence length="188" mass="21302">MAADKQKQLAPLVWIDCEMTGLDYAHDKIIEIACIITDGELNVLEKGREIVIHQSKATMEAMNDWCKEHHGNSGLASSVLQSTTTTAQAEQEVLALIKRHCKTPRTAILAGSSVHADRAFLARQMPELTEFLHYRIVDVSSIKELARRWNPRVLESLPAKKCSHRALDDIVESIDELRYYKSKFFVLQ</sequence>
<comment type="caution">
    <text evidence="6">The sequence shown here is derived from an EMBL/GenBank/DDBJ whole genome shotgun (WGS) entry which is preliminary data.</text>
</comment>
<dbReference type="GO" id="GO:0000175">
    <property type="term" value="F:3'-5'-RNA exonuclease activity"/>
    <property type="evidence" value="ECO:0007669"/>
    <property type="project" value="InterPro"/>
</dbReference>
<comment type="similarity">
    <text evidence="1">Belongs to the oligoribonuclease family.</text>
</comment>
<keyword evidence="4 6" id="KW-0269">Exonuclease</keyword>
<feature type="domain" description="Exonuclease" evidence="5">
    <location>
        <begin position="11"/>
        <end position="186"/>
    </location>
</feature>
<proteinExistence type="inferred from homology"/>
<dbReference type="SUPFAM" id="SSF53098">
    <property type="entry name" value="Ribonuclease H-like"/>
    <property type="match status" value="1"/>
</dbReference>